<keyword evidence="2" id="KW-1185">Reference proteome</keyword>
<name>A0AAW9NS85_9BACL</name>
<evidence type="ECO:0000313" key="1">
    <source>
        <dbReference type="EMBL" id="MEC1177280.1"/>
    </source>
</evidence>
<dbReference type="EMBL" id="JARSFG010000003">
    <property type="protein sequence ID" value="MEC1177280.1"/>
    <property type="molecule type" value="Genomic_DNA"/>
</dbReference>
<evidence type="ECO:0000313" key="2">
    <source>
        <dbReference type="Proteomes" id="UP001344888"/>
    </source>
</evidence>
<dbReference type="AlphaFoldDB" id="A0AAW9NS85"/>
<dbReference type="Proteomes" id="UP001344888">
    <property type="component" value="Unassembled WGS sequence"/>
</dbReference>
<accession>A0AAW9NS85</accession>
<comment type="caution">
    <text evidence="1">The sequence shown here is derived from an EMBL/GenBank/DDBJ whole genome shotgun (WGS) entry which is preliminary data.</text>
</comment>
<protein>
    <submittedName>
        <fullName evidence="1">Uncharacterized protein</fullName>
    </submittedName>
</protein>
<proteinExistence type="predicted"/>
<sequence>MDNHVRIDGKWINFDDVVESMNTELCAEIYSIEAFDNDQEFVEFYTQIAFKEDPLFIETLKYKFKVDVREEDPYVEILVIQENFGLSSNKVEWEHERFLNLLAENAPEDYQKYLFYKHLYQRQNLELAYEAEEEYGISSAKAGVALVVEEKIDFQTEQPKNSIKKKNNSHEYDR</sequence>
<dbReference type="RefSeq" id="WP_326121566.1">
    <property type="nucleotide sequence ID" value="NZ_JARSFG010000003.1"/>
</dbReference>
<reference evidence="1 2" key="1">
    <citation type="submission" date="2023-03" db="EMBL/GenBank/DDBJ databases">
        <title>Bacillus Genome Sequencing.</title>
        <authorList>
            <person name="Dunlap C."/>
        </authorList>
    </citation>
    <scope>NUCLEOTIDE SEQUENCE [LARGE SCALE GENOMIC DNA]</scope>
    <source>
        <strain evidence="1 2">B-59205</strain>
    </source>
</reference>
<organism evidence="1 2">
    <name type="scientific">Metasolibacillus meyeri</name>
    <dbReference type="NCBI Taxonomy" id="1071052"/>
    <lineage>
        <taxon>Bacteria</taxon>
        <taxon>Bacillati</taxon>
        <taxon>Bacillota</taxon>
        <taxon>Bacilli</taxon>
        <taxon>Bacillales</taxon>
        <taxon>Caryophanaceae</taxon>
        <taxon>Metasolibacillus</taxon>
    </lineage>
</organism>
<gene>
    <name evidence="1" type="ORF">P9B03_02185</name>
</gene>